<dbReference type="Proteomes" id="UP001459277">
    <property type="component" value="Unassembled WGS sequence"/>
</dbReference>
<dbReference type="AlphaFoldDB" id="A0AAW2CWU6"/>
<dbReference type="Gene3D" id="3.60.10.10">
    <property type="entry name" value="Endonuclease/exonuclease/phosphatase"/>
    <property type="match status" value="1"/>
</dbReference>
<dbReference type="EMBL" id="JAZDWU010000005">
    <property type="protein sequence ID" value="KAL0001943.1"/>
    <property type="molecule type" value="Genomic_DNA"/>
</dbReference>
<name>A0AAW2CWU6_9ROSI</name>
<evidence type="ECO:0000313" key="1">
    <source>
        <dbReference type="EMBL" id="KAL0001943.1"/>
    </source>
</evidence>
<accession>A0AAW2CWU6</accession>
<gene>
    <name evidence="1" type="ORF">SO802_015724</name>
</gene>
<dbReference type="SUPFAM" id="SSF56219">
    <property type="entry name" value="DNase I-like"/>
    <property type="match status" value="1"/>
</dbReference>
<proteinExistence type="predicted"/>
<evidence type="ECO:0000313" key="2">
    <source>
        <dbReference type="Proteomes" id="UP001459277"/>
    </source>
</evidence>
<organism evidence="1 2">
    <name type="scientific">Lithocarpus litseifolius</name>
    <dbReference type="NCBI Taxonomy" id="425828"/>
    <lineage>
        <taxon>Eukaryota</taxon>
        <taxon>Viridiplantae</taxon>
        <taxon>Streptophyta</taxon>
        <taxon>Embryophyta</taxon>
        <taxon>Tracheophyta</taxon>
        <taxon>Spermatophyta</taxon>
        <taxon>Magnoliopsida</taxon>
        <taxon>eudicotyledons</taxon>
        <taxon>Gunneridae</taxon>
        <taxon>Pentapetalae</taxon>
        <taxon>rosids</taxon>
        <taxon>fabids</taxon>
        <taxon>Fagales</taxon>
        <taxon>Fagaceae</taxon>
        <taxon>Lithocarpus</taxon>
    </lineage>
</organism>
<sequence>MGRWLRLWSFTSKHGAKWRLTGFYSHLDTSKREETRALLESLGHSNTLPWLCLGDYNEILSQAEKAGRRLRPARQMDRFRMAISHCGFQDLGYRGSPLTWSRNRPTEGRIRIRLDRAFATAAWKSKFLGASVQHLSMSTSNHSMIAVSMPSTKPRYKRPRPPFRFEAMWLRDPHCAEIAEAAWMEGLYQPNGTQISNCLDSCRTCLSSWNKTKFGHVGRQITRLEKELQTLEQHHRPNHEHIEEVRKALNCWLDAENTMWHQKYRHLWITDGDRNTSFFHQKASNRKDRNFIRGITNHNEVWQEDDQAVERIVLDYFNSIFQSNGLTDTTLITAAIHPVVTDQMNEYLCQTFQADEVHRALKQMHPKKSSRPDGMPPLFYQHF</sequence>
<dbReference type="PANTHER" id="PTHR33710:SF83">
    <property type="entry name" value="ENDONUCLEASE_EXONUCLEASE_PHOSPHATASE DOMAIN-CONTAINING PROTEIN"/>
    <property type="match status" value="1"/>
</dbReference>
<comment type="caution">
    <text evidence="1">The sequence shown here is derived from an EMBL/GenBank/DDBJ whole genome shotgun (WGS) entry which is preliminary data.</text>
</comment>
<keyword evidence="2" id="KW-1185">Reference proteome</keyword>
<dbReference type="PANTHER" id="PTHR33710">
    <property type="entry name" value="BNAC02G09200D PROTEIN"/>
    <property type="match status" value="1"/>
</dbReference>
<protein>
    <recommendedName>
        <fullName evidence="3">Endonuclease/exonuclease/phosphatase domain-containing protein</fullName>
    </recommendedName>
</protein>
<dbReference type="InterPro" id="IPR036691">
    <property type="entry name" value="Endo/exonu/phosph_ase_sf"/>
</dbReference>
<reference evidence="1 2" key="1">
    <citation type="submission" date="2024-01" db="EMBL/GenBank/DDBJ databases">
        <title>A telomere-to-telomere, gap-free genome of sweet tea (Lithocarpus litseifolius).</title>
        <authorList>
            <person name="Zhou J."/>
        </authorList>
    </citation>
    <scope>NUCLEOTIDE SEQUENCE [LARGE SCALE GENOMIC DNA]</scope>
    <source>
        <strain evidence="1">Zhou-2022a</strain>
        <tissue evidence="1">Leaf</tissue>
    </source>
</reference>
<evidence type="ECO:0008006" key="3">
    <source>
        <dbReference type="Google" id="ProtNLM"/>
    </source>
</evidence>